<dbReference type="PANTHER" id="PTHR43792">
    <property type="entry name" value="GNAT FAMILY, PUTATIVE (AFU_ORTHOLOGUE AFUA_3G00765)-RELATED-RELATED"/>
    <property type="match status" value="1"/>
</dbReference>
<name>A0A1S1HGP2_9SPHN</name>
<dbReference type="SUPFAM" id="SSF55729">
    <property type="entry name" value="Acyl-CoA N-acyltransferases (Nat)"/>
    <property type="match status" value="1"/>
</dbReference>
<dbReference type="InterPro" id="IPR016181">
    <property type="entry name" value="Acyl_CoA_acyltransferase"/>
</dbReference>
<comment type="caution">
    <text evidence="2">The sequence shown here is derived from an EMBL/GenBank/DDBJ whole genome shotgun (WGS) entry which is preliminary data.</text>
</comment>
<dbReference type="OrthoDB" id="6293260at2"/>
<evidence type="ECO:0000313" key="2">
    <source>
        <dbReference type="EMBL" id="OHT20393.1"/>
    </source>
</evidence>
<feature type="domain" description="N-acetyltransferase" evidence="1">
    <location>
        <begin position="6"/>
        <end position="164"/>
    </location>
</feature>
<dbReference type="AlphaFoldDB" id="A0A1S1HGP2"/>
<reference evidence="2 3" key="1">
    <citation type="submission" date="2016-09" db="EMBL/GenBank/DDBJ databases">
        <title>Metabolic pathway, cell adaptation mechanisms and a novel monoxygenase revealed through proteogenomic-transcription analysis of a Sphingomonas haloaromaticamans strain degrading the fungicide ortho-phenylphenol.</title>
        <authorList>
            <person name="Perruchon C."/>
            <person name="Papadopoulou E.S."/>
            <person name="Rousidou C."/>
            <person name="Vasileiadis S."/>
            <person name="Tanou G."/>
            <person name="Amoutzias G."/>
            <person name="Molassiotis A."/>
            <person name="Karpouzas D.G."/>
        </authorList>
    </citation>
    <scope>NUCLEOTIDE SEQUENCE [LARGE SCALE GENOMIC DNA]</scope>
    <source>
        <strain evidence="2 3">P3</strain>
    </source>
</reference>
<accession>A0A1S1HGP2</accession>
<dbReference type="GO" id="GO:0016747">
    <property type="term" value="F:acyltransferase activity, transferring groups other than amino-acyl groups"/>
    <property type="evidence" value="ECO:0007669"/>
    <property type="project" value="InterPro"/>
</dbReference>
<dbReference type="RefSeq" id="WP_084653147.1">
    <property type="nucleotide sequence ID" value="NZ_MIPT01000001.1"/>
</dbReference>
<dbReference type="PANTHER" id="PTHR43792:SF1">
    <property type="entry name" value="N-ACETYLTRANSFERASE DOMAIN-CONTAINING PROTEIN"/>
    <property type="match status" value="1"/>
</dbReference>
<dbReference type="Pfam" id="PF13302">
    <property type="entry name" value="Acetyltransf_3"/>
    <property type="match status" value="1"/>
</dbReference>
<evidence type="ECO:0000313" key="3">
    <source>
        <dbReference type="Proteomes" id="UP000179467"/>
    </source>
</evidence>
<organism evidence="2 3">
    <name type="scientific">Edaphosphingomonas haloaromaticamans</name>
    <dbReference type="NCBI Taxonomy" id="653954"/>
    <lineage>
        <taxon>Bacteria</taxon>
        <taxon>Pseudomonadati</taxon>
        <taxon>Pseudomonadota</taxon>
        <taxon>Alphaproteobacteria</taxon>
        <taxon>Sphingomonadales</taxon>
        <taxon>Rhizorhabdaceae</taxon>
        <taxon>Edaphosphingomonas</taxon>
    </lineage>
</organism>
<evidence type="ECO:0000259" key="1">
    <source>
        <dbReference type="PROSITE" id="PS51186"/>
    </source>
</evidence>
<dbReference type="PROSITE" id="PS51186">
    <property type="entry name" value="GNAT"/>
    <property type="match status" value="1"/>
</dbReference>
<gene>
    <name evidence="2" type="ORF">BHE75_02391</name>
</gene>
<keyword evidence="3" id="KW-1185">Reference proteome</keyword>
<proteinExistence type="predicted"/>
<sequence>METLHPRLRPWREGDLPAFRLIQTDPDIVHWLAGPWTDEQVEAAFARMLGGLRERGWGMWAIVDDEGVPVGAAGLQPVREDLACAPAIEVAWRLRRAHWGRGYVTGPMRAVLADAAERLQGEEVIAITSVPNIRSQAVMDRLGFRRDPAADFDHPALDAAHPLRRHVLYRLKRF</sequence>
<dbReference type="InterPro" id="IPR000182">
    <property type="entry name" value="GNAT_dom"/>
</dbReference>
<dbReference type="Gene3D" id="3.40.630.30">
    <property type="match status" value="1"/>
</dbReference>
<dbReference type="InterPro" id="IPR051531">
    <property type="entry name" value="N-acetyltransferase"/>
</dbReference>
<dbReference type="EMBL" id="MIPT01000001">
    <property type="protein sequence ID" value="OHT20393.1"/>
    <property type="molecule type" value="Genomic_DNA"/>
</dbReference>
<dbReference type="Proteomes" id="UP000179467">
    <property type="component" value="Unassembled WGS sequence"/>
</dbReference>
<protein>
    <recommendedName>
        <fullName evidence="1">N-acetyltransferase domain-containing protein</fullName>
    </recommendedName>
</protein>